<feature type="binding site" evidence="9">
    <location>
        <position position="164"/>
    </location>
    <ligand>
        <name>substrate</name>
    </ligand>
</feature>
<dbReference type="KEGG" id="fai:FAD_1210"/>
<dbReference type="SUPFAM" id="SSF53697">
    <property type="entry name" value="SIS domain"/>
    <property type="match status" value="1"/>
</dbReference>
<dbReference type="GO" id="GO:0005737">
    <property type="term" value="C:cytoplasm"/>
    <property type="evidence" value="ECO:0007669"/>
    <property type="project" value="UniProtKB-SubCell"/>
</dbReference>
<keyword evidence="5 9" id="KW-0479">Metal-binding</keyword>
<evidence type="ECO:0000313" key="11">
    <source>
        <dbReference type="EMBL" id="ARD85083.1"/>
    </source>
</evidence>
<protein>
    <recommendedName>
        <fullName evidence="9">Probable phosphoheptose isomerase</fullName>
        <ecNumber evidence="9">5.3.1.28</ecNumber>
    </recommendedName>
    <alternativeName>
        <fullName evidence="9">Sedoheptulose 7-phosphate isomerase</fullName>
    </alternativeName>
</protein>
<keyword evidence="13" id="KW-1185">Reference proteome</keyword>
<dbReference type="EMBL" id="CP015363">
    <property type="protein sequence ID" value="ARD85083.1"/>
    <property type="molecule type" value="Genomic_DNA"/>
</dbReference>
<dbReference type="InterPro" id="IPR046348">
    <property type="entry name" value="SIS_dom_sf"/>
</dbReference>
<evidence type="ECO:0000256" key="3">
    <source>
        <dbReference type="ARBA" id="ARBA00009894"/>
    </source>
</evidence>
<dbReference type="EC" id="5.3.1.28" evidence="9"/>
<feature type="binding site" evidence="9">
    <location>
        <position position="57"/>
    </location>
    <ligand>
        <name>substrate</name>
    </ligand>
</feature>
<evidence type="ECO:0000313" key="13">
    <source>
        <dbReference type="Proteomes" id="UP000192050"/>
    </source>
</evidence>
<feature type="binding site" evidence="9">
    <location>
        <position position="164"/>
    </location>
    <ligand>
        <name>Zn(2+)</name>
        <dbReference type="ChEBI" id="CHEBI:29105"/>
    </ligand>
</feature>
<dbReference type="GO" id="GO:0008270">
    <property type="term" value="F:zinc ion binding"/>
    <property type="evidence" value="ECO:0007669"/>
    <property type="project" value="UniProtKB-UniRule"/>
</dbReference>
<accession>A0A1V0N4N0</accession>
<organism evidence="11 13">
    <name type="scientific">Ferroplasma acidiphilum</name>
    <dbReference type="NCBI Taxonomy" id="74969"/>
    <lineage>
        <taxon>Archaea</taxon>
        <taxon>Methanobacteriati</taxon>
        <taxon>Thermoplasmatota</taxon>
        <taxon>Thermoplasmata</taxon>
        <taxon>Thermoplasmatales</taxon>
        <taxon>Ferroplasmaceae</taxon>
        <taxon>Ferroplasma</taxon>
    </lineage>
</organism>
<feature type="domain" description="SIS" evidence="10">
    <location>
        <begin position="29"/>
        <end position="182"/>
    </location>
</feature>
<evidence type="ECO:0000256" key="5">
    <source>
        <dbReference type="ARBA" id="ARBA00022723"/>
    </source>
</evidence>
<evidence type="ECO:0000256" key="4">
    <source>
        <dbReference type="ARBA" id="ARBA00022490"/>
    </source>
</evidence>
<dbReference type="Proteomes" id="UP000192050">
    <property type="component" value="Chromosome"/>
</dbReference>
<dbReference type="InterPro" id="IPR001347">
    <property type="entry name" value="SIS_dom"/>
</dbReference>
<proteinExistence type="inferred from homology"/>
<comment type="pathway">
    <text evidence="9">Carbohydrate biosynthesis; D-glycero-D-manno-heptose 7-phosphate biosynthesis; D-glycero-alpha-D-manno-heptose 7-phosphate and D-glycero-beta-D-manno-heptose 7-phosphate from sedoheptulose 7-phosphate: step 1/1.</text>
</comment>
<dbReference type="PROSITE" id="PS51464">
    <property type="entry name" value="SIS"/>
    <property type="match status" value="1"/>
</dbReference>
<feature type="binding site" evidence="9">
    <location>
        <position position="57"/>
    </location>
    <ligand>
        <name>Zn(2+)</name>
        <dbReference type="ChEBI" id="CHEBI:29105"/>
    </ligand>
</feature>
<dbReference type="PANTHER" id="PTHR30390:SF6">
    <property type="entry name" value="DNAA INITIATOR-ASSOCIATING PROTEIN DIAA"/>
    <property type="match status" value="1"/>
</dbReference>
<dbReference type="InterPro" id="IPR050099">
    <property type="entry name" value="SIS_GmhA/DiaA_subfam"/>
</dbReference>
<feature type="binding site" evidence="9">
    <location>
        <begin position="86"/>
        <end position="87"/>
    </location>
    <ligand>
        <name>substrate</name>
    </ligand>
</feature>
<comment type="function">
    <text evidence="9">Catalyzes the isomerization of sedoheptulose 7-phosphate in D-glycero-D-manno-heptose 7-phosphate.</text>
</comment>
<feature type="binding site" evidence="9">
    <location>
        <begin position="112"/>
        <end position="114"/>
    </location>
    <ligand>
        <name>substrate</name>
    </ligand>
</feature>
<comment type="subcellular location">
    <subcellularLocation>
        <location evidence="2 9">Cytoplasm</location>
    </subcellularLocation>
</comment>
<comment type="similarity">
    <text evidence="3 9">Belongs to the SIS family. GmhA subfamily.</text>
</comment>
<evidence type="ECO:0000313" key="14">
    <source>
        <dbReference type="Proteomes" id="UP000546917"/>
    </source>
</evidence>
<comment type="cofactor">
    <cofactor evidence="9">
        <name>Zn(2+)</name>
        <dbReference type="ChEBI" id="CHEBI:29105"/>
    </cofactor>
    <text evidence="9">Binds 1 zinc ion per subunit.</text>
</comment>
<dbReference type="RefSeq" id="WP_081142613.1">
    <property type="nucleotide sequence ID" value="NZ_CP015363.1"/>
</dbReference>
<feature type="binding site" evidence="9">
    <location>
        <position position="53"/>
    </location>
    <ligand>
        <name>Zn(2+)</name>
        <dbReference type="ChEBI" id="CHEBI:29105"/>
    </ligand>
</feature>
<evidence type="ECO:0000259" key="10">
    <source>
        <dbReference type="PROSITE" id="PS51464"/>
    </source>
</evidence>
<reference evidence="12 14" key="2">
    <citation type="submission" date="2020-05" db="EMBL/GenBank/DDBJ databases">
        <authorList>
            <person name="Zhang R."/>
        </authorList>
    </citation>
    <scope>NUCLEOTIDE SEQUENCE [LARGE SCALE GENOMIC DNA]</scope>
    <source>
        <strain evidence="12 14">DSM 28986</strain>
    </source>
</reference>
<dbReference type="AlphaFoldDB" id="A0A1V0N4N0"/>
<dbReference type="InterPro" id="IPR035461">
    <property type="entry name" value="GmhA/DiaA"/>
</dbReference>
<evidence type="ECO:0000256" key="9">
    <source>
        <dbReference type="HAMAP-Rule" id="MF_00067"/>
    </source>
</evidence>
<keyword evidence="4 9" id="KW-0963">Cytoplasm</keyword>
<dbReference type="PANTHER" id="PTHR30390">
    <property type="entry name" value="SEDOHEPTULOSE 7-PHOSPHATE ISOMERASE / DNAA INITIATOR-ASSOCIATING FACTOR FOR REPLICATION INITIATION"/>
    <property type="match status" value="1"/>
</dbReference>
<dbReference type="InterPro" id="IPR004515">
    <property type="entry name" value="Phosphoheptose_Isoase"/>
</dbReference>
<dbReference type="CDD" id="cd05006">
    <property type="entry name" value="SIS_GmhA"/>
    <property type="match status" value="1"/>
</dbReference>
<evidence type="ECO:0000256" key="1">
    <source>
        <dbReference type="ARBA" id="ARBA00000348"/>
    </source>
</evidence>
<dbReference type="EMBL" id="JABGBP010000200">
    <property type="protein sequence ID" value="NOL60371.1"/>
    <property type="molecule type" value="Genomic_DNA"/>
</dbReference>
<dbReference type="GO" id="GO:2001061">
    <property type="term" value="P:D-glycero-D-manno-heptose 7-phosphate biosynthetic process"/>
    <property type="evidence" value="ECO:0007669"/>
    <property type="project" value="UniProtKB-UniPathway"/>
</dbReference>
<dbReference type="GO" id="GO:0005975">
    <property type="term" value="P:carbohydrate metabolic process"/>
    <property type="evidence" value="ECO:0007669"/>
    <property type="project" value="UniProtKB-UniRule"/>
</dbReference>
<comment type="catalytic activity">
    <reaction evidence="1 9">
        <text>2 D-sedoheptulose 7-phosphate = D-glycero-alpha-D-manno-heptose 7-phosphate + D-glycero-beta-D-manno-heptose 7-phosphate</text>
        <dbReference type="Rhea" id="RHEA:27489"/>
        <dbReference type="ChEBI" id="CHEBI:57483"/>
        <dbReference type="ChEBI" id="CHEBI:60203"/>
        <dbReference type="ChEBI" id="CHEBI:60204"/>
        <dbReference type="EC" id="5.3.1.28"/>
    </reaction>
</comment>
<evidence type="ECO:0000256" key="6">
    <source>
        <dbReference type="ARBA" id="ARBA00022833"/>
    </source>
</evidence>
<dbReference type="Proteomes" id="UP000546917">
    <property type="component" value="Unassembled WGS sequence"/>
</dbReference>
<evidence type="ECO:0000256" key="7">
    <source>
        <dbReference type="ARBA" id="ARBA00023235"/>
    </source>
</evidence>
<comment type="miscellaneous">
    <text evidence="9">The reaction produces a racemic mixture of D-glycero-alpha-D-manno-heptose 7-phosphate and D-glycero-beta-D-manno-heptose 7-phosphate.</text>
</comment>
<dbReference type="GO" id="GO:0097367">
    <property type="term" value="F:carbohydrate derivative binding"/>
    <property type="evidence" value="ECO:0007669"/>
    <property type="project" value="InterPro"/>
</dbReference>
<keyword evidence="8 9" id="KW-0119">Carbohydrate metabolism</keyword>
<evidence type="ECO:0000256" key="8">
    <source>
        <dbReference type="ARBA" id="ARBA00023277"/>
    </source>
</evidence>
<evidence type="ECO:0000256" key="2">
    <source>
        <dbReference type="ARBA" id="ARBA00004496"/>
    </source>
</evidence>
<dbReference type="UniPathway" id="UPA00041">
    <property type="reaction ID" value="UER00436"/>
</dbReference>
<sequence length="182" mass="19504">MDLEQYKNEGIKARKNIDISQIKSIASGIINSFRNNGKLIVFGNGGSAADAQHFVAELTGHYMKERKALPAIALTTNTSALTAIGNDYSYNDIFSRQVQALCKKEDYVVGISTSGNSKNVVAGIEEANSIGAFTLGFTGKSGGKLAGICSDVFHSDSDITPIIQEIHITAIHMICAIIDEDF</sequence>
<evidence type="ECO:0000313" key="12">
    <source>
        <dbReference type="EMBL" id="NOL60371.1"/>
    </source>
</evidence>
<reference evidence="11 13" key="1">
    <citation type="submission" date="2011-10" db="EMBL/GenBank/DDBJ databases">
        <title>Metabolic and evolutionary patterns in the extreme acidophile Ferroplasma acidiphilum.</title>
        <authorList>
            <person name="Golyshina O.V."/>
            <person name="Kozyavkin S.A."/>
            <person name="Tatusov R.L."/>
            <person name="Slesarev A.I."/>
            <person name="Golyshin P.N."/>
        </authorList>
    </citation>
    <scope>NUCLEOTIDE SEQUENCE [LARGE SCALE GENOMIC DNA]</scope>
    <source>
        <strain evidence="11">Berkeley</strain>
        <strain evidence="13">Y</strain>
    </source>
</reference>
<name>A0A1V0N4N0_9ARCH</name>
<keyword evidence="6 9" id="KW-0862">Zinc</keyword>
<gene>
    <name evidence="9" type="primary">gmhA</name>
    <name evidence="11" type="ORF">FAD_1210</name>
    <name evidence="12" type="ORF">HLB00_05930</name>
</gene>
<dbReference type="GeneID" id="31676709"/>
<dbReference type="GO" id="GO:0008968">
    <property type="term" value="F:D-sedoheptulose 7-phosphate isomerase activity"/>
    <property type="evidence" value="ECO:0007669"/>
    <property type="project" value="UniProtKB-UniRule"/>
</dbReference>
<keyword evidence="7 9" id="KW-0413">Isomerase</keyword>
<feature type="binding site" evidence="9">
    <location>
        <position position="172"/>
    </location>
    <ligand>
        <name>Zn(2+)</name>
        <dbReference type="ChEBI" id="CHEBI:29105"/>
    </ligand>
</feature>
<dbReference type="HAMAP" id="MF_00067">
    <property type="entry name" value="GmhA"/>
    <property type="match status" value="1"/>
</dbReference>
<dbReference type="Pfam" id="PF13580">
    <property type="entry name" value="SIS_2"/>
    <property type="match status" value="1"/>
</dbReference>
<dbReference type="OrthoDB" id="64625at2157"/>
<dbReference type="STRING" id="74969.FAD_1210"/>
<feature type="binding site" evidence="9">
    <location>
        <position position="117"/>
    </location>
    <ligand>
        <name>substrate</name>
    </ligand>
</feature>
<feature type="binding site" evidence="9">
    <location>
        <begin position="44"/>
        <end position="46"/>
    </location>
    <ligand>
        <name>substrate</name>
    </ligand>
</feature>
<dbReference type="Gene3D" id="3.40.50.10490">
    <property type="entry name" value="Glucose-6-phosphate isomerase like protein, domain 1"/>
    <property type="match status" value="1"/>
</dbReference>